<evidence type="ECO:0008006" key="3">
    <source>
        <dbReference type="Google" id="ProtNLM"/>
    </source>
</evidence>
<dbReference type="OrthoDB" id="5984880at2759"/>
<dbReference type="Gene3D" id="3.40.50.150">
    <property type="entry name" value="Vaccinia Virus protein VP39"/>
    <property type="match status" value="1"/>
</dbReference>
<organism evidence="1 2">
    <name type="scientific">Patiria miniata</name>
    <name type="common">Bat star</name>
    <name type="synonym">Asterina miniata</name>
    <dbReference type="NCBI Taxonomy" id="46514"/>
    <lineage>
        <taxon>Eukaryota</taxon>
        <taxon>Metazoa</taxon>
        <taxon>Echinodermata</taxon>
        <taxon>Eleutherozoa</taxon>
        <taxon>Asterozoa</taxon>
        <taxon>Asteroidea</taxon>
        <taxon>Valvatacea</taxon>
        <taxon>Valvatida</taxon>
        <taxon>Asterinidae</taxon>
        <taxon>Patiria</taxon>
    </lineage>
</organism>
<sequence>MQLQDLSSSGDYYITAIKVYRQASGWGRLWKVIDWMNEHLPALVGSLGSSAVVDGGINMLSVGAGCGTIDSKILHHLLDSAHPKLRAVILEPDSHMMQQYQDLVSKESTKLQGVDFDWRQQTFQEFQATAKEDDKFHFISCISSIYYCGDLEKSLKFLYEKLDSGGLLLITTTSADSGFGKLWKYLSVNLAREGEHLMSTDIQEACYKLNIPIAEVQTIKIYCDISSCFNAPPHQLSQDGSILLDFLTHIVNFAQNAPAGFRDDVLRLLGSQECSVRGPEGQVNLDASNSIFLIRRE</sequence>
<evidence type="ECO:0000313" key="2">
    <source>
        <dbReference type="Proteomes" id="UP000887568"/>
    </source>
</evidence>
<dbReference type="GeneID" id="119727471"/>
<dbReference type="InterPro" id="IPR029063">
    <property type="entry name" value="SAM-dependent_MTases_sf"/>
</dbReference>
<reference evidence="1" key="1">
    <citation type="submission" date="2022-11" db="UniProtKB">
        <authorList>
            <consortium name="EnsemblMetazoa"/>
        </authorList>
    </citation>
    <scope>IDENTIFICATION</scope>
</reference>
<dbReference type="AlphaFoldDB" id="A0A913ZUQ0"/>
<protein>
    <recommendedName>
        <fullName evidence="3">Histamine N-methyltransferase</fullName>
    </recommendedName>
</protein>
<name>A0A913ZUQ0_PATMI</name>
<dbReference type="RefSeq" id="XP_038055287.1">
    <property type="nucleotide sequence ID" value="XM_038199359.1"/>
</dbReference>
<dbReference type="Proteomes" id="UP000887568">
    <property type="component" value="Unplaced"/>
</dbReference>
<dbReference type="EnsemblMetazoa" id="XM_038199359.1">
    <property type="protein sequence ID" value="XP_038055287.1"/>
    <property type="gene ID" value="LOC119727471"/>
</dbReference>
<proteinExistence type="predicted"/>
<dbReference type="Pfam" id="PF13489">
    <property type="entry name" value="Methyltransf_23"/>
    <property type="match status" value="1"/>
</dbReference>
<keyword evidence="2" id="KW-1185">Reference proteome</keyword>
<dbReference type="SUPFAM" id="SSF53335">
    <property type="entry name" value="S-adenosyl-L-methionine-dependent methyltransferases"/>
    <property type="match status" value="1"/>
</dbReference>
<accession>A0A913ZUQ0</accession>
<evidence type="ECO:0000313" key="1">
    <source>
        <dbReference type="EnsemblMetazoa" id="XP_038055287.1"/>
    </source>
</evidence>